<dbReference type="GO" id="GO:0016874">
    <property type="term" value="F:ligase activity"/>
    <property type="evidence" value="ECO:0007669"/>
    <property type="project" value="UniProtKB-KW"/>
</dbReference>
<feature type="domain" description="Putative E3 ubiquitin-protein ligase LIN ARM-like" evidence="3">
    <location>
        <begin position="608"/>
        <end position="974"/>
    </location>
</feature>
<sequence length="999" mass="113401">MASLHELLSEEGFEHQKSLETRKKVKFRDRRVQDESITLPIYICHDRRRFDASSKQRSEKASPINGSSVFSSRRRDSESERSNTKSVAEGTSRKDEPAIDDPAIKAVISILSGYVGQYSRDKNFRKTIREKCYSCFVKRKKYSSDNAVFANMELGIQSIEGLVESPEINKKSLKNSIQLLNIVASLNSKTSIDGSTCGTPNSYLSACAQLYLSIVYRIAKKYRNSAKHVLQVFCDSPFLARTHLLPELWEHFFLPHLLHLKIWYAKELKFLSNSKYVDKEKKIKALNKLYNSQLDFGTTQFAFYYKEWLKIGVPAPVVPSVPLPSKISHARSRRRSSDSSTSYHSISNKSLYQAVFGYPKGEEKFCMVEEEIKHCSHVEERAMDQQLLSSQSYRKPKVELWSENQKSEYFRFFACRNEPTQCLVEENYKPKNSIIKKAENIHLSPSNDVLRAISAICSLGSLTDCEMAIRVVSKVWLDSQGDPTIENSISQVPVMEGIMEVLFVSNDDEILELAISILAELATKRELNAKIILNSDPNLDVFLRLLRSNSLFLKAAALLYLVKPKAKQMISTEWIPLVLRVLEFGDQTQYLFTVRSSPQVAAYYFLDQLLTGFNEDKNLENARQIISLGGLNLLVRRTDVGDTYEKSKAATVLHYCIQADGTCRHFLSKNLKKDIIISLLFLGKQMNSHGHALALLTELLCLNRRNQKEEFLGGLIMGCDCLNTMHILLLYLQNARPEERLIVAVILLQLDLMGDPLEYSVYREEVVDAMVKALDCQVFNGIVQEQSARALLILGGHFSYNGEPIMEKWLLRKAGFDEKSEDSFYGKDIGVDGYLQLNKEDKTVEIWQRKAAMVLLTIGNGRLLEALSDSMANGIPCLARASLVTVCWMSIGLHSLGDTHLKFKACSVLMTQLVESLNYDRPLEERILASFSLLSLIKGTDYFSKPLATDKELLNRLSKISQVTWTAEELISIMTSSWTECCPNISIFGFVFRSIVRQL</sequence>
<dbReference type="Pfam" id="PF23568">
    <property type="entry name" value="ARM_LIN"/>
    <property type="match status" value="1"/>
</dbReference>
<accession>A0A8S0SFD4</accession>
<dbReference type="InterPro" id="IPR056514">
    <property type="entry name" value="ARM_LIN_2nd"/>
</dbReference>
<dbReference type="PANTHER" id="PTHR35549">
    <property type="entry name" value="OS04G0584500 PROTEIN"/>
    <property type="match status" value="1"/>
</dbReference>
<keyword evidence="6" id="KW-1185">Reference proteome</keyword>
<proteinExistence type="predicted"/>
<dbReference type="PANTHER" id="PTHR35549:SF3">
    <property type="entry name" value="E3 UBIQUITIN-PROTEIN LIGASE LIN"/>
    <property type="match status" value="1"/>
</dbReference>
<dbReference type="Pfam" id="PF23654">
    <property type="entry name" value="ARM_LIN_2nd"/>
    <property type="match status" value="1"/>
</dbReference>
<dbReference type="EMBL" id="CACTIH010005426">
    <property type="protein sequence ID" value="CAA2991546.1"/>
    <property type="molecule type" value="Genomic_DNA"/>
</dbReference>
<dbReference type="InterPro" id="IPR055566">
    <property type="entry name" value="ARM_LIN"/>
</dbReference>
<dbReference type="Pfam" id="PF23628">
    <property type="entry name" value="ARM_LIN_C"/>
    <property type="match status" value="1"/>
</dbReference>
<evidence type="ECO:0000313" key="6">
    <source>
        <dbReference type="Proteomes" id="UP000594638"/>
    </source>
</evidence>
<organism evidence="5 6">
    <name type="scientific">Olea europaea subsp. europaea</name>
    <dbReference type="NCBI Taxonomy" id="158383"/>
    <lineage>
        <taxon>Eukaryota</taxon>
        <taxon>Viridiplantae</taxon>
        <taxon>Streptophyta</taxon>
        <taxon>Embryophyta</taxon>
        <taxon>Tracheophyta</taxon>
        <taxon>Spermatophyta</taxon>
        <taxon>Magnoliopsida</taxon>
        <taxon>eudicotyledons</taxon>
        <taxon>Gunneridae</taxon>
        <taxon>Pentapetalae</taxon>
        <taxon>asterids</taxon>
        <taxon>lamiids</taxon>
        <taxon>Lamiales</taxon>
        <taxon>Oleaceae</taxon>
        <taxon>Oleeae</taxon>
        <taxon>Olea</taxon>
    </lineage>
</organism>
<dbReference type="InterPro" id="IPR016024">
    <property type="entry name" value="ARM-type_fold"/>
</dbReference>
<gene>
    <name evidence="5" type="ORF">OLEA9_A077059</name>
</gene>
<name>A0A8S0SFD4_OLEEU</name>
<evidence type="ECO:0000259" key="3">
    <source>
        <dbReference type="Pfam" id="PF23628"/>
    </source>
</evidence>
<dbReference type="AlphaFoldDB" id="A0A8S0SFD4"/>
<dbReference type="SUPFAM" id="SSF48371">
    <property type="entry name" value="ARM repeat"/>
    <property type="match status" value="2"/>
</dbReference>
<comment type="caution">
    <text evidence="5">The sequence shown here is derived from an EMBL/GenBank/DDBJ whole genome shotgun (WGS) entry which is preliminary data.</text>
</comment>
<feature type="compositionally biased region" description="Basic and acidic residues" evidence="1">
    <location>
        <begin position="73"/>
        <end position="83"/>
    </location>
</feature>
<evidence type="ECO:0000259" key="2">
    <source>
        <dbReference type="Pfam" id="PF23568"/>
    </source>
</evidence>
<evidence type="ECO:0000313" key="5">
    <source>
        <dbReference type="EMBL" id="CAA2991546.1"/>
    </source>
</evidence>
<feature type="domain" description="Putative E3 ubiquitin-protein ligase LIN ARM repeats" evidence="4">
    <location>
        <begin position="446"/>
        <end position="607"/>
    </location>
</feature>
<evidence type="ECO:0000259" key="4">
    <source>
        <dbReference type="Pfam" id="PF23654"/>
    </source>
</evidence>
<reference evidence="5 6" key="1">
    <citation type="submission" date="2019-12" db="EMBL/GenBank/DDBJ databases">
        <authorList>
            <person name="Alioto T."/>
            <person name="Alioto T."/>
            <person name="Gomez Garrido J."/>
        </authorList>
    </citation>
    <scope>NUCLEOTIDE SEQUENCE [LARGE SCALE GENOMIC DNA]</scope>
</reference>
<dbReference type="OrthoDB" id="635642at2759"/>
<keyword evidence="5" id="KW-0436">Ligase</keyword>
<dbReference type="InterPro" id="IPR011989">
    <property type="entry name" value="ARM-like"/>
</dbReference>
<feature type="domain" description="Putative E3 ubiquitin-protein ligase LIN N-terminal" evidence="2">
    <location>
        <begin position="103"/>
        <end position="325"/>
    </location>
</feature>
<protein>
    <submittedName>
        <fullName evidence="5">E3 ubiquitin- ligase LIN</fullName>
    </submittedName>
</protein>
<dbReference type="Gene3D" id="1.25.10.10">
    <property type="entry name" value="Leucine-rich Repeat Variant"/>
    <property type="match status" value="1"/>
</dbReference>
<evidence type="ECO:0000256" key="1">
    <source>
        <dbReference type="SAM" id="MobiDB-lite"/>
    </source>
</evidence>
<dbReference type="Proteomes" id="UP000594638">
    <property type="component" value="Unassembled WGS sequence"/>
</dbReference>
<dbReference type="Gramene" id="OE9A077059T1">
    <property type="protein sequence ID" value="OE9A077059C1"/>
    <property type="gene ID" value="OE9A077059"/>
</dbReference>
<dbReference type="InterPro" id="IPR056512">
    <property type="entry name" value="LIN_N"/>
</dbReference>
<feature type="region of interest" description="Disordered" evidence="1">
    <location>
        <begin position="53"/>
        <end position="98"/>
    </location>
</feature>